<dbReference type="Proteomes" id="UP000664032">
    <property type="component" value="Unassembled WGS sequence"/>
</dbReference>
<reference evidence="1" key="1">
    <citation type="submission" date="2021-10" db="EMBL/GenBank/DDBJ databases">
        <title>Psilocybe cubensis genome.</title>
        <authorList>
            <person name="Mckernan K.J."/>
            <person name="Crawford S."/>
            <person name="Trippe A."/>
            <person name="Kane L.T."/>
            <person name="Mclaughlin S."/>
        </authorList>
    </citation>
    <scope>NUCLEOTIDE SEQUENCE</scope>
    <source>
        <strain evidence="1">MGC-MH-2018</strain>
    </source>
</reference>
<sequence>MAARHGQRQAQPRSRQYTIIMAESAHLLWKLRCDRVINREGETLNSTEIKNKFIAMMNQRLRLDVAMCNPRYGKKATSTWMVQETWRGTLKNETKLPWEWIKNSRGVLVGIDPVKDDGRARGRTNYHTPIT</sequence>
<gene>
    <name evidence="1" type="ORF">JR316_0011820</name>
</gene>
<proteinExistence type="predicted"/>
<comment type="caution">
    <text evidence="1">The sequence shown here is derived from an EMBL/GenBank/DDBJ whole genome shotgun (WGS) entry which is preliminary data.</text>
</comment>
<keyword evidence="2" id="KW-1185">Reference proteome</keyword>
<name>A0ACB8GLA2_PSICU</name>
<dbReference type="EMBL" id="JAFIQS020000011">
    <property type="protein sequence ID" value="KAH9476249.1"/>
    <property type="molecule type" value="Genomic_DNA"/>
</dbReference>
<evidence type="ECO:0000313" key="1">
    <source>
        <dbReference type="EMBL" id="KAH9476249.1"/>
    </source>
</evidence>
<evidence type="ECO:0000313" key="2">
    <source>
        <dbReference type="Proteomes" id="UP000664032"/>
    </source>
</evidence>
<accession>A0ACB8GLA2</accession>
<organism evidence="1 2">
    <name type="scientific">Psilocybe cubensis</name>
    <name type="common">Psychedelic mushroom</name>
    <name type="synonym">Stropharia cubensis</name>
    <dbReference type="NCBI Taxonomy" id="181762"/>
    <lineage>
        <taxon>Eukaryota</taxon>
        <taxon>Fungi</taxon>
        <taxon>Dikarya</taxon>
        <taxon>Basidiomycota</taxon>
        <taxon>Agaricomycotina</taxon>
        <taxon>Agaricomycetes</taxon>
        <taxon>Agaricomycetidae</taxon>
        <taxon>Agaricales</taxon>
        <taxon>Agaricineae</taxon>
        <taxon>Strophariaceae</taxon>
        <taxon>Psilocybe</taxon>
    </lineage>
</organism>
<protein>
    <submittedName>
        <fullName evidence="1">Uncharacterized protein</fullName>
    </submittedName>
</protein>